<gene>
    <name evidence="1" type="ORF">HRR80_000534</name>
</gene>
<sequence>MATYTVYIVSYTSIPIFHEGIYIEEKAGKGWLYHVIGGYGPGWQYEMKQRNDIESSKQYHDKYVQGKIARTDLQKVDQVCRTIRMPQNEYRAGVSFQRDCRHWVREALNELEMQGYFRREH</sequence>
<organism evidence="1 2">
    <name type="scientific">Exophiala dermatitidis</name>
    <name type="common">Black yeast-like fungus</name>
    <name type="synonym">Wangiella dermatitidis</name>
    <dbReference type="NCBI Taxonomy" id="5970"/>
    <lineage>
        <taxon>Eukaryota</taxon>
        <taxon>Fungi</taxon>
        <taxon>Dikarya</taxon>
        <taxon>Ascomycota</taxon>
        <taxon>Pezizomycotina</taxon>
        <taxon>Eurotiomycetes</taxon>
        <taxon>Chaetothyriomycetidae</taxon>
        <taxon>Chaetothyriales</taxon>
        <taxon>Herpotrichiellaceae</taxon>
        <taxon>Exophiala</taxon>
    </lineage>
</organism>
<dbReference type="AlphaFoldDB" id="A0AAN6IYW8"/>
<evidence type="ECO:0000313" key="2">
    <source>
        <dbReference type="Proteomes" id="UP001161757"/>
    </source>
</evidence>
<name>A0AAN6IYW8_EXODE</name>
<proteinExistence type="predicted"/>
<reference evidence="1" key="1">
    <citation type="submission" date="2023-01" db="EMBL/GenBank/DDBJ databases">
        <title>Exophiala dermititidis isolated from Cystic Fibrosis Patient.</title>
        <authorList>
            <person name="Kurbessoian T."/>
            <person name="Crocker A."/>
            <person name="Murante D."/>
            <person name="Hogan D.A."/>
            <person name="Stajich J.E."/>
        </authorList>
    </citation>
    <scope>NUCLEOTIDE SEQUENCE</scope>
    <source>
        <strain evidence="1">Ex8</strain>
    </source>
</reference>
<protein>
    <submittedName>
        <fullName evidence="1">Uncharacterized protein</fullName>
    </submittedName>
</protein>
<evidence type="ECO:0000313" key="1">
    <source>
        <dbReference type="EMBL" id="KAJ8995777.1"/>
    </source>
</evidence>
<comment type="caution">
    <text evidence="1">The sequence shown here is derived from an EMBL/GenBank/DDBJ whole genome shotgun (WGS) entry which is preliminary data.</text>
</comment>
<dbReference type="Proteomes" id="UP001161757">
    <property type="component" value="Unassembled WGS sequence"/>
</dbReference>
<dbReference type="InterPro" id="IPR046670">
    <property type="entry name" value="DUF6540"/>
</dbReference>
<dbReference type="EMBL" id="JAJGCB010000001">
    <property type="protein sequence ID" value="KAJ8995777.1"/>
    <property type="molecule type" value="Genomic_DNA"/>
</dbReference>
<dbReference type="Pfam" id="PF20174">
    <property type="entry name" value="DUF6540"/>
    <property type="match status" value="1"/>
</dbReference>
<accession>A0AAN6IYW8</accession>